<gene>
    <name evidence="3" type="ordered locus">Namu_1070</name>
</gene>
<sequence length="404" mass="41571" precursor="true">MKSPLRARVATGALTATAALVLAGCASPQSAAPAAAGNSSRSPSAQPADDPRITLTYDGGLLILNSADFSTVADLPKDGFLRVNSAGDAQGHVMVTTTDGFQVLDTGLTTGTARLTDVLFPAAEAGHVTPHAGRTALFADGTGNITLFDTDSLTGTGLPPTQTVTSPAAHHGVAIQLSDGSLLATIGTKDGRSGVRVLDATTTSEIARNEQCPAVHGEGALKDEVVMFGCEDGVLLYRNGAFVKLAAPDAYGRTGNAYVTETSAVAVGDYRNDPDQEGYLLTSLVFIDSVAQTSTVVPLPAGASYTWRGVDRDAQDNVVVLSADGNLYRLDQTGAVLDTWPVIAPWTGPAKWQDPHPALSVVGETAYITEPAKNQILAFDLATGKTTATGTLAHTPNEIAVVGS</sequence>
<organism evidence="3 4">
    <name type="scientific">Nakamurella multipartita (strain ATCC 700099 / DSM 44233 / CIP 104796 / JCM 9543 / NBRC 105858 / Y-104)</name>
    <name type="common">Microsphaera multipartita</name>
    <dbReference type="NCBI Taxonomy" id="479431"/>
    <lineage>
        <taxon>Bacteria</taxon>
        <taxon>Bacillati</taxon>
        <taxon>Actinomycetota</taxon>
        <taxon>Actinomycetes</taxon>
        <taxon>Nakamurellales</taxon>
        <taxon>Nakamurellaceae</taxon>
        <taxon>Nakamurella</taxon>
    </lineage>
</organism>
<dbReference type="EMBL" id="CP001737">
    <property type="protein sequence ID" value="ACV77478.1"/>
    <property type="molecule type" value="Genomic_DNA"/>
</dbReference>
<keyword evidence="4" id="KW-1185">Reference proteome</keyword>
<dbReference type="KEGG" id="nml:Namu_1070"/>
<dbReference type="RefSeq" id="WP_015746392.1">
    <property type="nucleotide sequence ID" value="NC_013235.1"/>
</dbReference>
<dbReference type="eggNOG" id="COG3391">
    <property type="taxonomic scope" value="Bacteria"/>
</dbReference>
<name>C8XBL6_NAKMY</name>
<evidence type="ECO:0000313" key="3">
    <source>
        <dbReference type="EMBL" id="ACV77478.1"/>
    </source>
</evidence>
<feature type="signal peptide" evidence="2">
    <location>
        <begin position="1"/>
        <end position="31"/>
    </location>
</feature>
<keyword evidence="2" id="KW-0732">Signal</keyword>
<dbReference type="Proteomes" id="UP000002218">
    <property type="component" value="Chromosome"/>
</dbReference>
<proteinExistence type="predicted"/>
<dbReference type="STRING" id="479431.Namu_1070"/>
<accession>C8XBL6</accession>
<feature type="chain" id="PRO_5002993276" description="Secreted protein" evidence="2">
    <location>
        <begin position="32"/>
        <end position="404"/>
    </location>
</feature>
<dbReference type="InParanoid" id="C8XBL6"/>
<dbReference type="SUPFAM" id="SSF50969">
    <property type="entry name" value="YVTN repeat-like/Quinoprotein amine dehydrogenase"/>
    <property type="match status" value="1"/>
</dbReference>
<feature type="compositionally biased region" description="Low complexity" evidence="1">
    <location>
        <begin position="31"/>
        <end position="45"/>
    </location>
</feature>
<reference evidence="4" key="1">
    <citation type="submission" date="2009-09" db="EMBL/GenBank/DDBJ databases">
        <title>The complete genome of Nakamurella multipartita DSM 44233.</title>
        <authorList>
            <consortium name="US DOE Joint Genome Institute (JGI-PGF)"/>
            <person name="Lucas S."/>
            <person name="Copeland A."/>
            <person name="Lapidus A."/>
            <person name="Glavina del Rio T."/>
            <person name="Dalin E."/>
            <person name="Tice H."/>
            <person name="Bruce D."/>
            <person name="Goodwin L."/>
            <person name="Pitluck S."/>
            <person name="Kyrpides N."/>
            <person name="Mavromatis K."/>
            <person name="Ivanova N."/>
            <person name="Ovchinnikova G."/>
            <person name="Sims D."/>
            <person name="Meincke L."/>
            <person name="Brettin T."/>
            <person name="Detter J.C."/>
            <person name="Han C."/>
            <person name="Larimer F."/>
            <person name="Land M."/>
            <person name="Hauser L."/>
            <person name="Markowitz V."/>
            <person name="Cheng J.-F."/>
            <person name="Hugenholtz P."/>
            <person name="Woyke T."/>
            <person name="Wu D."/>
            <person name="Klenk H.-P."/>
            <person name="Eisen J.A."/>
        </authorList>
    </citation>
    <scope>NUCLEOTIDE SEQUENCE [LARGE SCALE GENOMIC DNA]</scope>
    <source>
        <strain evidence="4">ATCC 700099 / DSM 44233 / CIP 104796 / JCM 9543 / NBRC 105858 / Y-104</strain>
    </source>
</reference>
<reference evidence="3 4" key="2">
    <citation type="journal article" date="2010" name="Stand. Genomic Sci.">
        <title>Complete genome sequence of Nakamurella multipartita type strain (Y-104).</title>
        <authorList>
            <person name="Tice H."/>
            <person name="Mayilraj S."/>
            <person name="Sims D."/>
            <person name="Lapidus A."/>
            <person name="Nolan M."/>
            <person name="Lucas S."/>
            <person name="Glavina Del Rio T."/>
            <person name="Copeland A."/>
            <person name="Cheng J.F."/>
            <person name="Meincke L."/>
            <person name="Bruce D."/>
            <person name="Goodwin L."/>
            <person name="Pitluck S."/>
            <person name="Ivanova N."/>
            <person name="Mavromatis K."/>
            <person name="Ovchinnikova G."/>
            <person name="Pati A."/>
            <person name="Chen A."/>
            <person name="Palaniappan K."/>
            <person name="Land M."/>
            <person name="Hauser L."/>
            <person name="Chang Y.J."/>
            <person name="Jeffries C.D."/>
            <person name="Detter J.C."/>
            <person name="Brettin T."/>
            <person name="Rohde M."/>
            <person name="Goker M."/>
            <person name="Bristow J."/>
            <person name="Eisen J.A."/>
            <person name="Markowitz V."/>
            <person name="Hugenholtz P."/>
            <person name="Kyrpides N.C."/>
            <person name="Klenk H.P."/>
            <person name="Chen F."/>
        </authorList>
    </citation>
    <scope>NUCLEOTIDE SEQUENCE [LARGE SCALE GENOMIC DNA]</scope>
    <source>
        <strain evidence="4">ATCC 700099 / DSM 44233 / CIP 104796 / JCM 9543 / NBRC 105858 / Y-104</strain>
    </source>
</reference>
<dbReference type="PROSITE" id="PS51257">
    <property type="entry name" value="PROKAR_LIPOPROTEIN"/>
    <property type="match status" value="1"/>
</dbReference>
<evidence type="ECO:0000256" key="2">
    <source>
        <dbReference type="SAM" id="SignalP"/>
    </source>
</evidence>
<feature type="region of interest" description="Disordered" evidence="1">
    <location>
        <begin position="31"/>
        <end position="51"/>
    </location>
</feature>
<protein>
    <recommendedName>
        <fullName evidence="5">Secreted protein</fullName>
    </recommendedName>
</protein>
<dbReference type="InterPro" id="IPR015943">
    <property type="entry name" value="WD40/YVTN_repeat-like_dom_sf"/>
</dbReference>
<dbReference type="HOGENOM" id="CLU_043135_0_0_11"/>
<dbReference type="InterPro" id="IPR011044">
    <property type="entry name" value="Quino_amine_DH_bsu"/>
</dbReference>
<evidence type="ECO:0000313" key="4">
    <source>
        <dbReference type="Proteomes" id="UP000002218"/>
    </source>
</evidence>
<evidence type="ECO:0008006" key="5">
    <source>
        <dbReference type="Google" id="ProtNLM"/>
    </source>
</evidence>
<evidence type="ECO:0000256" key="1">
    <source>
        <dbReference type="SAM" id="MobiDB-lite"/>
    </source>
</evidence>
<dbReference type="Gene3D" id="2.130.10.10">
    <property type="entry name" value="YVTN repeat-like/Quinoprotein amine dehydrogenase"/>
    <property type="match status" value="1"/>
</dbReference>
<dbReference type="OrthoDB" id="3250815at2"/>
<dbReference type="AlphaFoldDB" id="C8XBL6"/>